<dbReference type="InterPro" id="IPR016047">
    <property type="entry name" value="M23ase_b-sheet_dom"/>
</dbReference>
<dbReference type="Pfam" id="PF01551">
    <property type="entry name" value="Peptidase_M23"/>
    <property type="match status" value="1"/>
</dbReference>
<feature type="domain" description="M23ase beta-sheet core" evidence="1">
    <location>
        <begin position="2"/>
        <end position="50"/>
    </location>
</feature>
<dbReference type="PANTHER" id="PTHR21666">
    <property type="entry name" value="PEPTIDASE-RELATED"/>
    <property type="match status" value="1"/>
</dbReference>
<accession>A0A6H1ZGN4</accession>
<dbReference type="PANTHER" id="PTHR21666:SF270">
    <property type="entry name" value="MUREIN HYDROLASE ACTIVATOR ENVC"/>
    <property type="match status" value="1"/>
</dbReference>
<organism evidence="2">
    <name type="scientific">viral metagenome</name>
    <dbReference type="NCBI Taxonomy" id="1070528"/>
    <lineage>
        <taxon>unclassified sequences</taxon>
        <taxon>metagenomes</taxon>
        <taxon>organismal metagenomes</taxon>
    </lineage>
</organism>
<reference evidence="2" key="1">
    <citation type="submission" date="2020-03" db="EMBL/GenBank/DDBJ databases">
        <title>The deep terrestrial virosphere.</title>
        <authorList>
            <person name="Holmfeldt K."/>
            <person name="Nilsson E."/>
            <person name="Simone D."/>
            <person name="Lopez-Fernandez M."/>
            <person name="Wu X."/>
            <person name="de Brujin I."/>
            <person name="Lundin D."/>
            <person name="Andersson A."/>
            <person name="Bertilsson S."/>
            <person name="Dopson M."/>
        </authorList>
    </citation>
    <scope>NUCLEOTIDE SEQUENCE</scope>
    <source>
        <strain evidence="4">MM415A00523</strain>
        <strain evidence="3">MM415B01077</strain>
        <strain evidence="2">TM448A00481</strain>
        <strain evidence="5">TM448B00967</strain>
    </source>
</reference>
<dbReference type="EMBL" id="MT144017">
    <property type="protein sequence ID" value="QJA46632.1"/>
    <property type="molecule type" value="Genomic_DNA"/>
</dbReference>
<dbReference type="InterPro" id="IPR050570">
    <property type="entry name" value="Cell_wall_metabolism_enzyme"/>
</dbReference>
<dbReference type="AlphaFoldDB" id="A0A6H1ZGN4"/>
<evidence type="ECO:0000313" key="4">
    <source>
        <dbReference type="EMBL" id="QJA81563.1"/>
    </source>
</evidence>
<dbReference type="CDD" id="cd12797">
    <property type="entry name" value="M23_peptidase"/>
    <property type="match status" value="1"/>
</dbReference>
<evidence type="ECO:0000313" key="3">
    <source>
        <dbReference type="EMBL" id="QJA60654.1"/>
    </source>
</evidence>
<protein>
    <submittedName>
        <fullName evidence="2">Putative peptidase</fullName>
    </submittedName>
</protein>
<sequence>MSRWAHLAHLKDPPIVKPGEYVRRGQLIGHVGNTGYSSGAHLHFEIRREQPKSWTDYVDGWSSGNVRKMYEDPNPYIHDGIPADFTYKGWGYMQWSGRVWHPGLDINSPHDLGKPVYSPFNGRVQQSTGVSTWTKWGNKLIPSFYNRGWGNHIWIEINEADPGI</sequence>
<evidence type="ECO:0000313" key="5">
    <source>
        <dbReference type="EMBL" id="QJH97277.1"/>
    </source>
</evidence>
<evidence type="ECO:0000313" key="2">
    <source>
        <dbReference type="EMBL" id="QJA46632.1"/>
    </source>
</evidence>
<proteinExistence type="predicted"/>
<name>A0A6H1ZGN4_9ZZZZ</name>
<dbReference type="EMBL" id="MT144680">
    <property type="protein sequence ID" value="QJH97277.1"/>
    <property type="molecule type" value="Genomic_DNA"/>
</dbReference>
<gene>
    <name evidence="4" type="ORF">MM415A00523_0013</name>
    <name evidence="3" type="ORF">MM415B01077_0007</name>
    <name evidence="2" type="ORF">TM448A00481_0008</name>
    <name evidence="5" type="ORF">TM448B00967_0006</name>
</gene>
<dbReference type="GO" id="GO:0004222">
    <property type="term" value="F:metalloendopeptidase activity"/>
    <property type="evidence" value="ECO:0007669"/>
    <property type="project" value="TreeGrafter"/>
</dbReference>
<dbReference type="Gene3D" id="2.70.70.10">
    <property type="entry name" value="Glucose Permease (Domain IIA)"/>
    <property type="match status" value="2"/>
</dbReference>
<dbReference type="EMBL" id="MT141416">
    <property type="protein sequence ID" value="QJA60654.1"/>
    <property type="molecule type" value="Genomic_DNA"/>
</dbReference>
<evidence type="ECO:0000259" key="1">
    <source>
        <dbReference type="Pfam" id="PF01551"/>
    </source>
</evidence>
<dbReference type="SUPFAM" id="SSF51261">
    <property type="entry name" value="Duplicated hybrid motif"/>
    <property type="match status" value="2"/>
</dbReference>
<dbReference type="EMBL" id="MT142463">
    <property type="protein sequence ID" value="QJA81563.1"/>
    <property type="molecule type" value="Genomic_DNA"/>
</dbReference>
<dbReference type="InterPro" id="IPR011055">
    <property type="entry name" value="Dup_hybrid_motif"/>
</dbReference>